<evidence type="ECO:0000313" key="2">
    <source>
        <dbReference type="EMBL" id="EIM25750.1"/>
    </source>
</evidence>
<evidence type="ECO:0000256" key="1">
    <source>
        <dbReference type="SAM" id="MobiDB-lite"/>
    </source>
</evidence>
<dbReference type="Proteomes" id="UP000003947">
    <property type="component" value="Unassembled WGS sequence"/>
</dbReference>
<dbReference type="HOGENOM" id="CLU_764653_0_0_5"/>
<dbReference type="EMBL" id="JH660647">
    <property type="protein sequence ID" value="EIM25750.1"/>
    <property type="molecule type" value="Genomic_DNA"/>
</dbReference>
<evidence type="ECO:0000313" key="3">
    <source>
        <dbReference type="Proteomes" id="UP000003947"/>
    </source>
</evidence>
<reference evidence="2 3" key="1">
    <citation type="submission" date="2012-02" db="EMBL/GenBank/DDBJ databases">
        <title>Improved High-Quality Draft sequence of Microvirga sp. WSM3557.</title>
        <authorList>
            <consortium name="US DOE Joint Genome Institute"/>
            <person name="Lucas S."/>
            <person name="Han J."/>
            <person name="Lapidus A."/>
            <person name="Cheng J.-F."/>
            <person name="Goodwin L."/>
            <person name="Pitluck S."/>
            <person name="Peters L."/>
            <person name="Zhang X."/>
            <person name="Detter J.C."/>
            <person name="Han C."/>
            <person name="Tapia R."/>
            <person name="Land M."/>
            <person name="Hauser L."/>
            <person name="Kyrpides N."/>
            <person name="Ivanova N."/>
            <person name="Pagani I."/>
            <person name="Brau L."/>
            <person name="Yates R."/>
            <person name="O'Hara G."/>
            <person name="Rui T."/>
            <person name="Howieson J."/>
            <person name="Reeve W."/>
            <person name="Woyke T."/>
        </authorList>
    </citation>
    <scope>NUCLEOTIDE SEQUENCE [LARGE SCALE GENOMIC DNA]</scope>
    <source>
        <strain evidence="2 3">WSM3557</strain>
    </source>
</reference>
<dbReference type="AlphaFoldDB" id="I4YP58"/>
<dbReference type="InterPro" id="IPR025975">
    <property type="entry name" value="Polysacc_lyase"/>
</dbReference>
<feature type="region of interest" description="Disordered" evidence="1">
    <location>
        <begin position="1"/>
        <end position="24"/>
    </location>
</feature>
<sequence precursor="true">MSRPNVPGGAFAGGSYSPPGGGGPTPEDWADIVRLIGDQHYAGKDATAAAVSAKADASSILALQSAINAKANVSSVATIEAALNNLALGLAGKAPAPPVGYQYVLAEVGGTPPVTLPALASGYIWASQVNPVTYDRSKLVPWGQRSVGSDPSLYDLAKWRVTVPRLPYSWSSSDNNEIIFEVRSGDRYGYPTPEGGWTDPVTSERSELQSEFLVPVAWNSSMGWKSKLVGSQNTAPWCVLMQAFARNNGAGMGSPAVALTLEGNDTCQFIIRRGSTSNPQEVYLKSFPFPRGVDTDIWVEWKYSTTGNGYARLYVNNQTIIAAENINVGYTGQTHFEPTVGIYRRAVPETLKHHVKDMRVSW</sequence>
<dbReference type="Gene3D" id="2.60.120.200">
    <property type="match status" value="1"/>
</dbReference>
<dbReference type="Pfam" id="PF14099">
    <property type="entry name" value="Polysacc_lyase"/>
    <property type="match status" value="1"/>
</dbReference>
<proteinExistence type="predicted"/>
<dbReference type="PATRIC" id="fig|864069.3.peg.6931"/>
<protein>
    <recommendedName>
        <fullName evidence="4">Polysaccharide lyase</fullName>
    </recommendedName>
</protein>
<dbReference type="OrthoDB" id="9809583at2"/>
<accession>I4YP58</accession>
<dbReference type="RefSeq" id="WP_009494231.1">
    <property type="nucleotide sequence ID" value="NZ_CP141048.1"/>
</dbReference>
<organism evidence="2 3">
    <name type="scientific">Microvirga lotononidis</name>
    <dbReference type="NCBI Taxonomy" id="864069"/>
    <lineage>
        <taxon>Bacteria</taxon>
        <taxon>Pseudomonadati</taxon>
        <taxon>Pseudomonadota</taxon>
        <taxon>Alphaproteobacteria</taxon>
        <taxon>Hyphomicrobiales</taxon>
        <taxon>Methylobacteriaceae</taxon>
        <taxon>Microvirga</taxon>
    </lineage>
</organism>
<evidence type="ECO:0008006" key="4">
    <source>
        <dbReference type="Google" id="ProtNLM"/>
    </source>
</evidence>
<feature type="compositionally biased region" description="Low complexity" evidence="1">
    <location>
        <begin position="7"/>
        <end position="18"/>
    </location>
</feature>
<gene>
    <name evidence="2" type="ORF">MicloDRAFT_00064770</name>
</gene>
<keyword evidence="3" id="KW-1185">Reference proteome</keyword>
<name>I4YP58_9HYPH</name>
<dbReference type="STRING" id="864069.MicloDRAFT_00064770"/>